<name>A0A3L6L8I2_9TRYP</name>
<evidence type="ECO:0000313" key="1">
    <source>
        <dbReference type="EMBL" id="RHW72993.1"/>
    </source>
</evidence>
<gene>
    <name evidence="1" type="ORF">DPX39_040031200</name>
</gene>
<comment type="caution">
    <text evidence="1">The sequence shown here is derived from an EMBL/GenBank/DDBJ whole genome shotgun (WGS) entry which is preliminary data.</text>
</comment>
<proteinExistence type="predicted"/>
<dbReference type="AlphaFoldDB" id="A0A3L6L8I2"/>
<accession>A0A3L6L8I2</accession>
<protein>
    <submittedName>
        <fullName evidence="1">Uncharacterized protein</fullName>
    </submittedName>
</protein>
<sequence length="231" mass="24950">MRPGSQFTPKAIQVFKSFATAAPAVMEVGTQSGIPKDLIGGAIGQLCNEEGDATSNGGVPFKAAEIRLYSPPPLKNSKAQVMLLFRGTKFVTVEESIGAGPEGTILFFSSSLLVALPYGVLQEGESNAFRITLCRVERRPDSAILDKSHLPDKELAILEKHANDVEKLKASVSQWPHEGSDNTVYDGTMEYGDYGMVYCFNTNYVGVSTLLSADVQWGETVLTHSSEGKRV</sequence>
<organism evidence="1">
    <name type="scientific">Trypanosoma brucei equiperdum</name>
    <dbReference type="NCBI Taxonomy" id="630700"/>
    <lineage>
        <taxon>Eukaryota</taxon>
        <taxon>Discoba</taxon>
        <taxon>Euglenozoa</taxon>
        <taxon>Kinetoplastea</taxon>
        <taxon>Metakinetoplastina</taxon>
        <taxon>Trypanosomatida</taxon>
        <taxon>Trypanosomatidae</taxon>
        <taxon>Trypanosoma</taxon>
    </lineage>
</organism>
<dbReference type="EMBL" id="QSBY01000004">
    <property type="protein sequence ID" value="RHW72993.1"/>
    <property type="molecule type" value="Genomic_DNA"/>
</dbReference>
<dbReference type="Proteomes" id="UP000266743">
    <property type="component" value="Chromosome 4"/>
</dbReference>
<reference evidence="1" key="1">
    <citation type="submission" date="2018-09" db="EMBL/GenBank/DDBJ databases">
        <title>whole genome sequence of T. equiperdum IVM-t1 strain.</title>
        <authorList>
            <person name="Suganuma K."/>
        </authorList>
    </citation>
    <scope>NUCLEOTIDE SEQUENCE [LARGE SCALE GENOMIC DNA]</scope>
    <source>
        <strain evidence="1">IVM-t1</strain>
    </source>
</reference>